<name>A0A9Q2H0A9_RALPI</name>
<sequence>MQTFSLRARLSVLLNGRRLMLANRLMDRRLAFKDDFGEPVVLAEAEFYRLYERRELVLDPEQPYIDTIPLIRNAPPDLTCFPKAHSDEALRRRSYLEALFQPDGSRLPNDHELRKRLTAIHAALNDAKPVPSPLTVRRWARRYRTTCVVQLVPQHCKKGRTAVIRGDLEDLLQMSLEEAYLKSERPTISQVYEDLRSRVNGVNRGRLPSQQLRLPSEMTLRRYIDRLDRYERDCERLGRHAADRKHRNATGQLTVDKILERWEIDHTLLDVLIVDPKSGEVIGRPYITVILDRHSRMVMAFFIHLSAPNTESVLRTIERAIRPKHAWLANYPMVVNEWRARGLPRYIVPDNAAEFHADGLILAFNELGIEVLFPRSRGPEMKGAVERFFRTMAQDLIHRLPGTTFSNTRERGDYPSEKFACLTLADLEKAVMKWVVDRYLQTPHRGLGGLTPAKAWEQGEVERSPLLPLDLDELECVLSHRATPRLHHYGVEVDRQQYHSEELSELRLRLGEKARVDVRFRDEMGHVWVRDPDRNLFLQVPNKDSTMVGMSRDVYRAARQRVRERRGDSGNPDAVFEAYRQIMADVETAKRSNKLRQRRYAAQMELDKEGRQRDVKPVANESPPPAQSILFDFEPASPTLEIRPRTLPAIPGDQS</sequence>
<dbReference type="PROSITE" id="PS50994">
    <property type="entry name" value="INTEGRASE"/>
    <property type="match status" value="1"/>
</dbReference>
<dbReference type="GO" id="GO:0015074">
    <property type="term" value="P:DNA integration"/>
    <property type="evidence" value="ECO:0007669"/>
    <property type="project" value="InterPro"/>
</dbReference>
<gene>
    <name evidence="3" type="ORF">DEE74_23575</name>
</gene>
<accession>A0A9Q2H0A9</accession>
<dbReference type="InterPro" id="IPR012337">
    <property type="entry name" value="RNaseH-like_sf"/>
</dbReference>
<dbReference type="PANTHER" id="PTHR35004:SF6">
    <property type="entry name" value="TRANSPOSASE"/>
    <property type="match status" value="1"/>
</dbReference>
<organism evidence="3 4">
    <name type="scientific">Ralstonia pickettii</name>
    <name type="common">Burkholderia pickettii</name>
    <dbReference type="NCBI Taxonomy" id="329"/>
    <lineage>
        <taxon>Bacteria</taxon>
        <taxon>Pseudomonadati</taxon>
        <taxon>Pseudomonadota</taxon>
        <taxon>Betaproteobacteria</taxon>
        <taxon>Burkholderiales</taxon>
        <taxon>Burkholderiaceae</taxon>
        <taxon>Ralstonia</taxon>
    </lineage>
</organism>
<dbReference type="InterPro" id="IPR036397">
    <property type="entry name" value="RNaseH_sf"/>
</dbReference>
<dbReference type="RefSeq" id="WP_116576850.1">
    <property type="nucleotide sequence ID" value="NZ_JACBXL010000022.1"/>
</dbReference>
<evidence type="ECO:0000256" key="1">
    <source>
        <dbReference type="SAM" id="MobiDB-lite"/>
    </source>
</evidence>
<dbReference type="GO" id="GO:0003676">
    <property type="term" value="F:nucleic acid binding"/>
    <property type="evidence" value="ECO:0007669"/>
    <property type="project" value="InterPro"/>
</dbReference>
<evidence type="ECO:0000259" key="2">
    <source>
        <dbReference type="PROSITE" id="PS50994"/>
    </source>
</evidence>
<evidence type="ECO:0000313" key="3">
    <source>
        <dbReference type="EMBL" id="MBX3892853.1"/>
    </source>
</evidence>
<dbReference type="Proteomes" id="UP001199322">
    <property type="component" value="Unassembled WGS sequence"/>
</dbReference>
<evidence type="ECO:0000313" key="4">
    <source>
        <dbReference type="Proteomes" id="UP001199322"/>
    </source>
</evidence>
<dbReference type="PANTHER" id="PTHR35004">
    <property type="entry name" value="TRANSPOSASE RV3428C-RELATED"/>
    <property type="match status" value="1"/>
</dbReference>
<feature type="domain" description="Integrase catalytic" evidence="2">
    <location>
        <begin position="253"/>
        <end position="460"/>
    </location>
</feature>
<dbReference type="InterPro" id="IPR001584">
    <property type="entry name" value="Integrase_cat-core"/>
</dbReference>
<protein>
    <submittedName>
        <fullName evidence="3">DDE-type integrase/transposase/recombinase</fullName>
    </submittedName>
</protein>
<feature type="compositionally biased region" description="Basic and acidic residues" evidence="1">
    <location>
        <begin position="605"/>
        <end position="616"/>
    </location>
</feature>
<proteinExistence type="predicted"/>
<dbReference type="AlphaFoldDB" id="A0A9Q2H0A9"/>
<dbReference type="Gene3D" id="3.30.420.10">
    <property type="entry name" value="Ribonuclease H-like superfamily/Ribonuclease H"/>
    <property type="match status" value="1"/>
</dbReference>
<reference evidence="3" key="1">
    <citation type="submission" date="2018-06" db="EMBL/GenBank/DDBJ databases">
        <authorList>
            <person name="O'Rourke A."/>
        </authorList>
    </citation>
    <scope>NUCLEOTIDE SEQUENCE</scope>
    <source>
        <strain evidence="3">132550021-3</strain>
    </source>
</reference>
<dbReference type="EMBL" id="QGBI01000030">
    <property type="protein sequence ID" value="MBX3892853.1"/>
    <property type="molecule type" value="Genomic_DNA"/>
</dbReference>
<feature type="region of interest" description="Disordered" evidence="1">
    <location>
        <begin position="605"/>
        <end position="655"/>
    </location>
</feature>
<dbReference type="SUPFAM" id="SSF53098">
    <property type="entry name" value="Ribonuclease H-like"/>
    <property type="match status" value="1"/>
</dbReference>
<comment type="caution">
    <text evidence="3">The sequence shown here is derived from an EMBL/GenBank/DDBJ whole genome shotgun (WGS) entry which is preliminary data.</text>
</comment>